<dbReference type="RefSeq" id="WP_212529526.1">
    <property type="nucleotide sequence ID" value="NZ_JAGSOG010000079.1"/>
</dbReference>
<dbReference type="PANTHER" id="PTHR42841">
    <property type="entry name" value="AMINE OXIDASE"/>
    <property type="match status" value="1"/>
</dbReference>
<feature type="domain" description="Amine oxidase" evidence="1">
    <location>
        <begin position="22"/>
        <end position="411"/>
    </location>
</feature>
<dbReference type="InterPro" id="IPR036188">
    <property type="entry name" value="FAD/NAD-bd_sf"/>
</dbReference>
<keyword evidence="3" id="KW-1185">Reference proteome</keyword>
<dbReference type="AlphaFoldDB" id="A0A941ER79"/>
<dbReference type="Gene3D" id="3.50.50.60">
    <property type="entry name" value="FAD/NAD(P)-binding domain"/>
    <property type="match status" value="1"/>
</dbReference>
<reference evidence="2" key="1">
    <citation type="submission" date="2021-04" db="EMBL/GenBank/DDBJ databases">
        <title>Genome based classification of Actinospica acidithermotolerans sp. nov., an actinobacterium isolated from an Indonesian hot spring.</title>
        <authorList>
            <person name="Kusuma A.B."/>
            <person name="Putra K.E."/>
            <person name="Nafisah S."/>
            <person name="Loh J."/>
            <person name="Nouioui I."/>
            <person name="Goodfellow M."/>
        </authorList>
    </citation>
    <scope>NUCLEOTIDE SEQUENCE</scope>
    <source>
        <strain evidence="2">CSCA 57</strain>
    </source>
</reference>
<dbReference type="Pfam" id="PF01593">
    <property type="entry name" value="Amino_oxidase"/>
    <property type="match status" value="1"/>
</dbReference>
<dbReference type="PROSITE" id="PS51257">
    <property type="entry name" value="PROKAR_LIPOPROTEIN"/>
    <property type="match status" value="1"/>
</dbReference>
<protein>
    <submittedName>
        <fullName evidence="2">FAD-dependent oxidoreductase</fullName>
    </submittedName>
</protein>
<accession>A0A941ER79</accession>
<dbReference type="SUPFAM" id="SSF51905">
    <property type="entry name" value="FAD/NAD(P)-binding domain"/>
    <property type="match status" value="1"/>
</dbReference>
<evidence type="ECO:0000313" key="3">
    <source>
        <dbReference type="Proteomes" id="UP000675781"/>
    </source>
</evidence>
<evidence type="ECO:0000259" key="1">
    <source>
        <dbReference type="Pfam" id="PF01593"/>
    </source>
</evidence>
<dbReference type="GO" id="GO:0016491">
    <property type="term" value="F:oxidoreductase activity"/>
    <property type="evidence" value="ECO:0007669"/>
    <property type="project" value="InterPro"/>
</dbReference>
<sequence length="424" mass="44976">MGRSTEVGRSTGFDAVIIGAGMAGLACAEDLVKEGWSVRVLEAGDQPGGRMRSDVRDGFVFDRGFQVFNPGYPQVRARIKVETLQLERLSRGFLLCGRGSRRRFAHPLDGLSLWRELPTGRLGDIKDLAAFGLYTGRTALGGARGLKSGPDLPARQALRGAGCSPQFVDNVLRPFFAGVFLEDELETSSRVLALVWRSMMRGSATVPAAGIGAIAGQMAARLPAGTIEYECPVRQLTDGGVELADGREIGARRVIVATEHAGARSLLPSLPQVATNAVTTYYHAAPRAPISEPLLLVDAGSAVLNTVVISNAQPGFAPPGYALVSTSVAGASTITEPEVRTRLGELYETDTSRWDLLARYAIPGALPRMTPPWPLTRSTRLAADRYVCGDYRATGSVQGAMASGARAAREAIADAGRADRTGNP</sequence>
<evidence type="ECO:0000313" key="2">
    <source>
        <dbReference type="EMBL" id="MBR7835012.1"/>
    </source>
</evidence>
<dbReference type="Proteomes" id="UP000675781">
    <property type="component" value="Unassembled WGS sequence"/>
</dbReference>
<gene>
    <name evidence="2" type="ORF">KDL01_17185</name>
</gene>
<dbReference type="InterPro" id="IPR002937">
    <property type="entry name" value="Amino_oxidase"/>
</dbReference>
<comment type="caution">
    <text evidence="2">The sequence shown here is derived from an EMBL/GenBank/DDBJ whole genome shotgun (WGS) entry which is preliminary data.</text>
</comment>
<proteinExistence type="predicted"/>
<dbReference type="EMBL" id="JAGSOG010000079">
    <property type="protein sequence ID" value="MBR7835012.1"/>
    <property type="molecule type" value="Genomic_DNA"/>
</dbReference>
<organism evidence="2 3">
    <name type="scientific">Actinospica durhamensis</name>
    <dbReference type="NCBI Taxonomy" id="1508375"/>
    <lineage>
        <taxon>Bacteria</taxon>
        <taxon>Bacillati</taxon>
        <taxon>Actinomycetota</taxon>
        <taxon>Actinomycetes</taxon>
        <taxon>Catenulisporales</taxon>
        <taxon>Actinospicaceae</taxon>
        <taxon>Actinospica</taxon>
    </lineage>
</organism>
<name>A0A941ER79_9ACTN</name>